<dbReference type="GO" id="GO:0009253">
    <property type="term" value="P:peptidoglycan catabolic process"/>
    <property type="evidence" value="ECO:0007669"/>
    <property type="project" value="InterPro"/>
</dbReference>
<dbReference type="Gene3D" id="3.20.20.80">
    <property type="entry name" value="Glycosidases"/>
    <property type="match status" value="1"/>
</dbReference>
<dbReference type="InterPro" id="IPR017853">
    <property type="entry name" value="GH"/>
</dbReference>
<dbReference type="PANTHER" id="PTHR34135">
    <property type="entry name" value="LYSOZYME"/>
    <property type="match status" value="1"/>
</dbReference>
<comment type="similarity">
    <text evidence="1">Belongs to the glycosyl hydrolase 25 family.</text>
</comment>
<dbReference type="GO" id="GO:0016052">
    <property type="term" value="P:carbohydrate catabolic process"/>
    <property type="evidence" value="ECO:0007669"/>
    <property type="project" value="TreeGrafter"/>
</dbReference>
<dbReference type="AlphaFoldDB" id="A0A6J5DVE2"/>
<sequence>MPRTLNGSIDVVLDLYHGNELSSLSEAKADGIVALIHKASEGSTVQDPMYSNRRHEARAAGLLWGAYHFASGAPVQDQVDNFLKAIQWGVDSEFDKQTLLCLDFEASHSGPDMPFDGVCEFVEKIQEKTGRWPMIYGGALLVEKAATAAPNCAAANCPLWFARYNNEPIDLPKLWTKFTLWQYTDGSDGPQPTQTAKGKYDRSCFVGNLDQLKAQWPQFN</sequence>
<dbReference type="CDD" id="cd00599">
    <property type="entry name" value="GH25_muramidase"/>
    <property type="match status" value="1"/>
</dbReference>
<name>A0A6J5DVE2_9BURK</name>
<evidence type="ECO:0000313" key="3">
    <source>
        <dbReference type="Proteomes" id="UP000494329"/>
    </source>
</evidence>
<proteinExistence type="inferred from homology"/>
<dbReference type="SUPFAM" id="SSF51445">
    <property type="entry name" value="(Trans)glycosidases"/>
    <property type="match status" value="1"/>
</dbReference>
<gene>
    <name evidence="2" type="ORF">LMG29739_02728</name>
</gene>
<evidence type="ECO:0008006" key="4">
    <source>
        <dbReference type="Google" id="ProtNLM"/>
    </source>
</evidence>
<evidence type="ECO:0000256" key="1">
    <source>
        <dbReference type="ARBA" id="ARBA00010646"/>
    </source>
</evidence>
<protein>
    <recommendedName>
        <fullName evidence="4">Lysozyme</fullName>
    </recommendedName>
</protein>
<dbReference type="EMBL" id="CADIKF010000019">
    <property type="protein sequence ID" value="CAB3757607.1"/>
    <property type="molecule type" value="Genomic_DNA"/>
</dbReference>
<dbReference type="GO" id="GO:0003796">
    <property type="term" value="F:lysozyme activity"/>
    <property type="evidence" value="ECO:0007669"/>
    <property type="project" value="InterPro"/>
</dbReference>
<dbReference type="Pfam" id="PF01183">
    <property type="entry name" value="Glyco_hydro_25"/>
    <property type="match status" value="1"/>
</dbReference>
<keyword evidence="3" id="KW-1185">Reference proteome</keyword>
<dbReference type="GO" id="GO:0016998">
    <property type="term" value="P:cell wall macromolecule catabolic process"/>
    <property type="evidence" value="ECO:0007669"/>
    <property type="project" value="InterPro"/>
</dbReference>
<organism evidence="2 3">
    <name type="scientific">Paraburkholderia solisilvae</name>
    <dbReference type="NCBI Taxonomy" id="624376"/>
    <lineage>
        <taxon>Bacteria</taxon>
        <taxon>Pseudomonadati</taxon>
        <taxon>Pseudomonadota</taxon>
        <taxon>Betaproteobacteria</taxon>
        <taxon>Burkholderiales</taxon>
        <taxon>Burkholderiaceae</taxon>
        <taxon>Paraburkholderia</taxon>
    </lineage>
</organism>
<reference evidence="2 3" key="1">
    <citation type="submission" date="2020-04" db="EMBL/GenBank/DDBJ databases">
        <authorList>
            <person name="De Canck E."/>
        </authorList>
    </citation>
    <scope>NUCLEOTIDE SEQUENCE [LARGE SCALE GENOMIC DNA]</scope>
    <source>
        <strain evidence="2 3">LMG 29739</strain>
    </source>
</reference>
<evidence type="ECO:0000313" key="2">
    <source>
        <dbReference type="EMBL" id="CAB3757607.1"/>
    </source>
</evidence>
<accession>A0A6J5DVE2</accession>
<dbReference type="Proteomes" id="UP000494329">
    <property type="component" value="Unassembled WGS sequence"/>
</dbReference>
<dbReference type="InterPro" id="IPR002053">
    <property type="entry name" value="Glyco_hydro_25"/>
</dbReference>
<dbReference type="PANTHER" id="PTHR34135:SF2">
    <property type="entry name" value="LYSOZYME"/>
    <property type="match status" value="1"/>
</dbReference>
<dbReference type="PROSITE" id="PS51904">
    <property type="entry name" value="GLYCOSYL_HYDROL_F25_2"/>
    <property type="match status" value="1"/>
</dbReference>
<dbReference type="RefSeq" id="WP_175111449.1">
    <property type="nucleotide sequence ID" value="NZ_CADIKF010000019.1"/>
</dbReference>